<evidence type="ECO:0000256" key="1">
    <source>
        <dbReference type="SAM" id="Phobius"/>
    </source>
</evidence>
<keyword evidence="1" id="KW-0472">Membrane</keyword>
<dbReference type="GeneID" id="106051128"/>
<keyword evidence="3" id="KW-1185">Reference proteome</keyword>
<protein>
    <submittedName>
        <fullName evidence="4">Beta-1,4-mannosyltransferase egh-like</fullName>
    </submittedName>
</protein>
<dbReference type="GO" id="GO:0005737">
    <property type="term" value="C:cytoplasm"/>
    <property type="evidence" value="ECO:0007669"/>
    <property type="project" value="TreeGrafter"/>
</dbReference>
<keyword evidence="1" id="KW-1133">Transmembrane helix</keyword>
<reference evidence="4" key="1">
    <citation type="submission" date="2025-08" db="UniProtKB">
        <authorList>
            <consortium name="RefSeq"/>
        </authorList>
    </citation>
    <scope>IDENTIFICATION</scope>
</reference>
<dbReference type="InterPro" id="IPR001173">
    <property type="entry name" value="Glyco_trans_2-like"/>
</dbReference>
<organism evidence="3 4">
    <name type="scientific">Biomphalaria glabrata</name>
    <name type="common">Bloodfluke planorb</name>
    <name type="synonym">Freshwater snail</name>
    <dbReference type="NCBI Taxonomy" id="6526"/>
    <lineage>
        <taxon>Eukaryota</taxon>
        <taxon>Metazoa</taxon>
        <taxon>Spiralia</taxon>
        <taxon>Lophotrochozoa</taxon>
        <taxon>Mollusca</taxon>
        <taxon>Gastropoda</taxon>
        <taxon>Heterobranchia</taxon>
        <taxon>Euthyneura</taxon>
        <taxon>Panpulmonata</taxon>
        <taxon>Hygrophila</taxon>
        <taxon>Lymnaeoidea</taxon>
        <taxon>Planorbidae</taxon>
        <taxon>Biomphalaria</taxon>
    </lineage>
</organism>
<evidence type="ECO:0000259" key="2">
    <source>
        <dbReference type="Pfam" id="PF13632"/>
    </source>
</evidence>
<dbReference type="Gene3D" id="3.90.550.10">
    <property type="entry name" value="Spore Coat Polysaccharide Biosynthesis Protein SpsA, Chain A"/>
    <property type="match status" value="1"/>
</dbReference>
<dbReference type="Proteomes" id="UP001165740">
    <property type="component" value="Chromosome 11"/>
</dbReference>
<sequence>MALRGVIQMYRAVPMMKHVLSVVILMGCIFIVYKVESAVTLERKILPIEYSTKWMIVTLCLIVMIKLPFYMVNFLGVVFLNNFEKRPKLRHSLLECPFLCFRVVTRGLYPDLVQKNVQLNLQTCKNLGLKNFVIQVVSDTPIHLSTDENSKELVVPENYTTKNGTLFKARALHYALEPEIDILKPGDWIVHLDEETLLTEDSLIGVINFAVSKTYSFGQGIITYNNGEIVNWITTLADSIRVGMDYGCIRLCMKVFHKPLFFFKGSFIVADAEAEKSVSYDHGPEASIAEDCFFACVAYSQGFSFGFVEGTMLEQSTFTIHDLVQQRRRWMHGILLTALSNKIPVRNNLGPIVISLSSCLLPLSLLLSLLMLVSLQPLPPFLKVSSSFIWGTYIFMAIFGTLKTFDVHQHGFIKCILLVSATVVCCFLPNVIEYWNSVVIFWQPKLTTSHFQFHIVKKENVLKISPKID</sequence>
<dbReference type="AlphaFoldDB" id="A0A9W2YDE2"/>
<dbReference type="InterPro" id="IPR029044">
    <property type="entry name" value="Nucleotide-diphossugar_trans"/>
</dbReference>
<dbReference type="InterPro" id="IPR027389">
    <property type="entry name" value="B_mannosylTrfase_Bre-3/Egh"/>
</dbReference>
<dbReference type="GO" id="GO:0019187">
    <property type="term" value="F:beta-1,4-mannosyltransferase activity"/>
    <property type="evidence" value="ECO:0007669"/>
    <property type="project" value="InterPro"/>
</dbReference>
<gene>
    <name evidence="4" type="primary">LOC106051128</name>
</gene>
<evidence type="ECO:0000313" key="4">
    <source>
        <dbReference type="RefSeq" id="XP_055860768.1"/>
    </source>
</evidence>
<dbReference type="PANTHER" id="PTHR16779:SF1">
    <property type="entry name" value="BETA-1,4-MANNOSYLTRANSFERASE EGH"/>
    <property type="match status" value="1"/>
</dbReference>
<dbReference type="PANTHER" id="PTHR16779">
    <property type="entry name" value="BETA-1,4-MANNOSYLTRANSFERASE EGH"/>
    <property type="match status" value="1"/>
</dbReference>
<feature type="transmembrane region" description="Helical" evidence="1">
    <location>
        <begin position="352"/>
        <end position="375"/>
    </location>
</feature>
<feature type="transmembrane region" description="Helical" evidence="1">
    <location>
        <begin position="12"/>
        <end position="33"/>
    </location>
</feature>
<dbReference type="Pfam" id="PF13632">
    <property type="entry name" value="Glyco_trans_2_3"/>
    <property type="match status" value="1"/>
</dbReference>
<evidence type="ECO:0000313" key="3">
    <source>
        <dbReference type="Proteomes" id="UP001165740"/>
    </source>
</evidence>
<dbReference type="PROSITE" id="PS51257">
    <property type="entry name" value="PROKAR_LIPOPROTEIN"/>
    <property type="match status" value="1"/>
</dbReference>
<feature type="domain" description="Glycosyltransferase 2-like" evidence="2">
    <location>
        <begin position="188"/>
        <end position="392"/>
    </location>
</feature>
<proteinExistence type="predicted"/>
<accession>A0A9W2YDE2</accession>
<dbReference type="OMA" id="HIHEIED"/>
<feature type="transmembrane region" description="Helical" evidence="1">
    <location>
        <begin position="412"/>
        <end position="432"/>
    </location>
</feature>
<dbReference type="SUPFAM" id="SSF53448">
    <property type="entry name" value="Nucleotide-diphospho-sugar transferases"/>
    <property type="match status" value="1"/>
</dbReference>
<feature type="transmembrane region" description="Helical" evidence="1">
    <location>
        <begin position="53"/>
        <end position="80"/>
    </location>
</feature>
<feature type="transmembrane region" description="Helical" evidence="1">
    <location>
        <begin position="387"/>
        <end position="405"/>
    </location>
</feature>
<keyword evidence="1" id="KW-0812">Transmembrane</keyword>
<dbReference type="RefSeq" id="XP_055860768.1">
    <property type="nucleotide sequence ID" value="XM_056004793.1"/>
</dbReference>
<name>A0A9W2YDE2_BIOGL</name>
<dbReference type="OrthoDB" id="3971593at2759"/>